<dbReference type="Pfam" id="PF02836">
    <property type="entry name" value="Glyco_hydro_2_C"/>
    <property type="match status" value="1"/>
</dbReference>
<evidence type="ECO:0000313" key="10">
    <source>
        <dbReference type="EMBL" id="SDO14530.1"/>
    </source>
</evidence>
<evidence type="ECO:0000259" key="7">
    <source>
        <dbReference type="Pfam" id="PF00703"/>
    </source>
</evidence>
<comment type="similarity">
    <text evidence="1 6">Belongs to the glycosyl hydrolase 2 family.</text>
</comment>
<dbReference type="Gene3D" id="3.20.20.80">
    <property type="entry name" value="Glycosidases"/>
    <property type="match status" value="1"/>
</dbReference>
<dbReference type="PROSITE" id="PS00608">
    <property type="entry name" value="GLYCOSYL_HYDROL_F2_2"/>
    <property type="match status" value="1"/>
</dbReference>
<organism evidence="10 11">
    <name type="scientific">Halobacillus aidingensis</name>
    <dbReference type="NCBI Taxonomy" id="240303"/>
    <lineage>
        <taxon>Bacteria</taxon>
        <taxon>Bacillati</taxon>
        <taxon>Bacillota</taxon>
        <taxon>Bacilli</taxon>
        <taxon>Bacillales</taxon>
        <taxon>Bacillaceae</taxon>
        <taxon>Halobacillus</taxon>
    </lineage>
</organism>
<evidence type="ECO:0000313" key="11">
    <source>
        <dbReference type="Proteomes" id="UP000198860"/>
    </source>
</evidence>
<dbReference type="FunFam" id="2.60.120.260:FF:000027">
    <property type="entry name" value="Beta-glucuronidase"/>
    <property type="match status" value="1"/>
</dbReference>
<dbReference type="AlphaFoldDB" id="A0A1H0H621"/>
<dbReference type="GO" id="GO:0030246">
    <property type="term" value="F:carbohydrate binding"/>
    <property type="evidence" value="ECO:0007669"/>
    <property type="project" value="TreeGrafter"/>
</dbReference>
<protein>
    <recommendedName>
        <fullName evidence="3">Beta-glucuronidase</fullName>
        <ecNumber evidence="2">3.2.1.31</ecNumber>
    </recommendedName>
</protein>
<dbReference type="InterPro" id="IPR006101">
    <property type="entry name" value="Glyco_hydro_2"/>
</dbReference>
<dbReference type="FunFam" id="3.20.20.80:FF:000080">
    <property type="entry name" value="Beta-glucuronidase UidA"/>
    <property type="match status" value="1"/>
</dbReference>
<evidence type="ECO:0000259" key="9">
    <source>
        <dbReference type="Pfam" id="PF02837"/>
    </source>
</evidence>
<dbReference type="GO" id="GO:0004566">
    <property type="term" value="F:beta-glucuronidase activity"/>
    <property type="evidence" value="ECO:0007669"/>
    <property type="project" value="UniProtKB-EC"/>
</dbReference>
<proteinExistence type="inferred from homology"/>
<dbReference type="InterPro" id="IPR008979">
    <property type="entry name" value="Galactose-bd-like_sf"/>
</dbReference>
<dbReference type="Gene3D" id="2.60.40.10">
    <property type="entry name" value="Immunoglobulins"/>
    <property type="match status" value="1"/>
</dbReference>
<dbReference type="PRINTS" id="PR00132">
    <property type="entry name" value="GLHYDRLASE2"/>
</dbReference>
<dbReference type="GO" id="GO:0005975">
    <property type="term" value="P:carbohydrate metabolic process"/>
    <property type="evidence" value="ECO:0007669"/>
    <property type="project" value="InterPro"/>
</dbReference>
<dbReference type="InterPro" id="IPR006103">
    <property type="entry name" value="Glyco_hydro_2_cat"/>
</dbReference>
<dbReference type="PANTHER" id="PTHR10066">
    <property type="entry name" value="BETA-GLUCURONIDASE"/>
    <property type="match status" value="1"/>
</dbReference>
<dbReference type="NCBIfam" id="NF007538">
    <property type="entry name" value="PRK10150.1"/>
    <property type="match status" value="1"/>
</dbReference>
<dbReference type="SUPFAM" id="SSF49303">
    <property type="entry name" value="beta-Galactosidase/glucuronidase domain"/>
    <property type="match status" value="1"/>
</dbReference>
<dbReference type="InterPro" id="IPR013783">
    <property type="entry name" value="Ig-like_fold"/>
</dbReference>
<dbReference type="Pfam" id="PF02837">
    <property type="entry name" value="Glyco_hydro_2_N"/>
    <property type="match status" value="1"/>
</dbReference>
<dbReference type="SUPFAM" id="SSF51445">
    <property type="entry name" value="(Trans)glycosidases"/>
    <property type="match status" value="1"/>
</dbReference>
<dbReference type="GO" id="GO:0019391">
    <property type="term" value="P:glucuronoside catabolic process"/>
    <property type="evidence" value="ECO:0007669"/>
    <property type="project" value="TreeGrafter"/>
</dbReference>
<dbReference type="EMBL" id="FNIZ01000003">
    <property type="protein sequence ID" value="SDO14530.1"/>
    <property type="molecule type" value="Genomic_DNA"/>
</dbReference>
<dbReference type="InterPro" id="IPR023230">
    <property type="entry name" value="Glyco_hydro_2_CS"/>
</dbReference>
<dbReference type="InterPro" id="IPR006102">
    <property type="entry name" value="Ig-like_GH2"/>
</dbReference>
<dbReference type="PANTHER" id="PTHR10066:SF67">
    <property type="entry name" value="BETA-GLUCURONIDASE"/>
    <property type="match status" value="1"/>
</dbReference>
<dbReference type="PROSITE" id="PS00719">
    <property type="entry name" value="GLYCOSYL_HYDROL_F2_1"/>
    <property type="match status" value="1"/>
</dbReference>
<dbReference type="InterPro" id="IPR023232">
    <property type="entry name" value="Glyco_hydro_2_AS"/>
</dbReference>
<name>A0A1H0H621_HALAD</name>
<dbReference type="EC" id="3.2.1.31" evidence="2"/>
<evidence type="ECO:0000256" key="2">
    <source>
        <dbReference type="ARBA" id="ARBA00012761"/>
    </source>
</evidence>
<dbReference type="SUPFAM" id="SSF49785">
    <property type="entry name" value="Galactose-binding domain-like"/>
    <property type="match status" value="1"/>
</dbReference>
<dbReference type="InterPro" id="IPR017853">
    <property type="entry name" value="GH"/>
</dbReference>
<evidence type="ECO:0000256" key="5">
    <source>
        <dbReference type="ARBA" id="ARBA00023295"/>
    </source>
</evidence>
<dbReference type="Gene3D" id="2.60.120.260">
    <property type="entry name" value="Galactose-binding domain-like"/>
    <property type="match status" value="1"/>
</dbReference>
<feature type="domain" description="Glycoside hydrolase family 2 catalytic" evidence="8">
    <location>
        <begin position="291"/>
        <end position="602"/>
    </location>
</feature>
<evidence type="ECO:0000256" key="6">
    <source>
        <dbReference type="RuleBase" id="RU361154"/>
    </source>
</evidence>
<keyword evidence="4 6" id="KW-0378">Hydrolase</keyword>
<reference evidence="11" key="1">
    <citation type="submission" date="2016-10" db="EMBL/GenBank/DDBJ databases">
        <authorList>
            <person name="Varghese N."/>
            <person name="Submissions S."/>
        </authorList>
    </citation>
    <scope>NUCLEOTIDE SEQUENCE [LARGE SCALE GENOMIC DNA]</scope>
    <source>
        <strain evidence="11">CGMCC 1.3703</strain>
    </source>
</reference>
<accession>A0A1H0H621</accession>
<dbReference type="InterPro" id="IPR006104">
    <property type="entry name" value="Glyco_hydro_2_N"/>
</dbReference>
<keyword evidence="11" id="KW-1185">Reference proteome</keyword>
<sequence length="609" mass="69671">MGTFIFKGAETLLYPRMTEKRQKKPLDGVWKFQLDPSGKGVGERWPSQGIPSPIHMPVPSSYNDITTSEAIRDFLGDVWYETSTYVPSEWMTERIILRFGAVAHHAKVWVNGHFVTESHNGFLPFEADVTPFVNEEKMNRIVVKVNNELTWDMLPPGDVIEKVTEDGEIKRTLHQQHDFFNYAGIHRSVFLYTTPQTFIHSLNIGTDFNGETGIITGESESPPSAFVYYSLKDDQGEIIAERHGATTEIQVPEAEAWSPDNPYLYKLDVYLKDGEGTILDHYYLNVGIRKIEVKDEQLLLNGSPIYLKGFGKHEDAVIRGKGYDPVTNLRDMYLMKETGANSFRTAHYPYAEEVLQLADQLGFLVIDETSAVGLLSQGVPATGNLEPVFSNGKISSHLKEYHLDTLQRLIERDRNHPSVIMWSLSNEASTMEPEAEVYYKDLVELVRKLDDRPIMNVNLMLIEPEKCFVSKLVDIIGLNVYFGWYSTPGDLKAGTAELRNYLERWAKTHDKPIVITEYGVDTMPGLHKVPAVMFSEEFQVQFLEKYHNVFDEFPKVVGEQVWNFADFMTKQDTVRVDGNKKGIFTRDRQPKMAQYTLQKRWKSPLREGK</sequence>
<feature type="domain" description="Glycoside hydrolase family 2 immunoglobulin-like beta-sandwich" evidence="7">
    <location>
        <begin position="229"/>
        <end position="289"/>
    </location>
</feature>
<dbReference type="InterPro" id="IPR036156">
    <property type="entry name" value="Beta-gal/glucu_dom_sf"/>
</dbReference>
<gene>
    <name evidence="10" type="ORF">SAMN05421677_10363</name>
</gene>
<evidence type="ECO:0000259" key="8">
    <source>
        <dbReference type="Pfam" id="PF02836"/>
    </source>
</evidence>
<dbReference type="Proteomes" id="UP000198860">
    <property type="component" value="Unassembled WGS sequence"/>
</dbReference>
<feature type="domain" description="Glycosyl hydrolases family 2 sugar binding" evidence="9">
    <location>
        <begin position="25"/>
        <end position="195"/>
    </location>
</feature>
<dbReference type="Pfam" id="PF00703">
    <property type="entry name" value="Glyco_hydro_2"/>
    <property type="match status" value="1"/>
</dbReference>
<evidence type="ECO:0000256" key="4">
    <source>
        <dbReference type="ARBA" id="ARBA00022801"/>
    </source>
</evidence>
<dbReference type="STRING" id="240303.SAMN05421677_10363"/>
<keyword evidence="5 6" id="KW-0326">Glycosidase</keyword>
<evidence type="ECO:0000256" key="1">
    <source>
        <dbReference type="ARBA" id="ARBA00007401"/>
    </source>
</evidence>
<evidence type="ECO:0000256" key="3">
    <source>
        <dbReference type="ARBA" id="ARBA00016205"/>
    </source>
</evidence>